<dbReference type="STRING" id="1684307.A0A316U6Z9"/>
<keyword evidence="3 5" id="KW-0808">Transferase</keyword>
<evidence type="ECO:0000256" key="2">
    <source>
        <dbReference type="ARBA" id="ARBA00022603"/>
    </source>
</evidence>
<dbReference type="SUPFAM" id="SSF53335">
    <property type="entry name" value="S-adenosyl-L-methionine-dependent methyltransferases"/>
    <property type="match status" value="1"/>
</dbReference>
<dbReference type="AlphaFoldDB" id="A0A316U6Z9"/>
<dbReference type="Pfam" id="PF05971">
    <property type="entry name" value="Methyltransf_10"/>
    <property type="match status" value="2"/>
</dbReference>
<dbReference type="EMBL" id="KZ819326">
    <property type="protein sequence ID" value="PWN21036.1"/>
    <property type="molecule type" value="Genomic_DNA"/>
</dbReference>
<dbReference type="GO" id="GO:0008168">
    <property type="term" value="F:methyltransferase activity"/>
    <property type="evidence" value="ECO:0007669"/>
    <property type="project" value="UniProtKB-KW"/>
</dbReference>
<keyword evidence="4 6" id="KW-0949">S-adenosyl-L-methionine</keyword>
<dbReference type="GeneID" id="37015994"/>
<gene>
    <name evidence="7" type="ORF">BCV69DRAFT_298827</name>
</gene>
<feature type="binding site" evidence="6">
    <location>
        <position position="242"/>
    </location>
    <ligand>
        <name>S-adenosyl-L-methionine</name>
        <dbReference type="ChEBI" id="CHEBI:59789"/>
    </ligand>
</feature>
<dbReference type="RefSeq" id="XP_025348196.1">
    <property type="nucleotide sequence ID" value="XM_025494260.1"/>
</dbReference>
<evidence type="ECO:0000256" key="5">
    <source>
        <dbReference type="PIRNR" id="PIRNR037350"/>
    </source>
</evidence>
<accession>A0A316U6Z9</accession>
<dbReference type="OrthoDB" id="514248at2759"/>
<dbReference type="Gene3D" id="3.40.50.150">
    <property type="entry name" value="Vaccinia Virus protein VP39"/>
    <property type="match status" value="1"/>
</dbReference>
<keyword evidence="8" id="KW-1185">Reference proteome</keyword>
<dbReference type="InterPro" id="IPR010286">
    <property type="entry name" value="METTL16/RlmF"/>
</dbReference>
<dbReference type="InterPro" id="IPR017182">
    <property type="entry name" value="METTL16/PsiM"/>
</dbReference>
<dbReference type="PIRSF" id="PIRSF037350">
    <property type="entry name" value="Mtase_ZK1128_prd"/>
    <property type="match status" value="1"/>
</dbReference>
<name>A0A316U6Z9_9BASI</name>
<evidence type="ECO:0000256" key="6">
    <source>
        <dbReference type="PIRSR" id="PIRSR037350-1"/>
    </source>
</evidence>
<dbReference type="Proteomes" id="UP000245942">
    <property type="component" value="Unassembled WGS sequence"/>
</dbReference>
<evidence type="ECO:0000256" key="4">
    <source>
        <dbReference type="ARBA" id="ARBA00022691"/>
    </source>
</evidence>
<organism evidence="7 8">
    <name type="scientific">Pseudomicrostroma glucosiphilum</name>
    <dbReference type="NCBI Taxonomy" id="1684307"/>
    <lineage>
        <taxon>Eukaryota</taxon>
        <taxon>Fungi</taxon>
        <taxon>Dikarya</taxon>
        <taxon>Basidiomycota</taxon>
        <taxon>Ustilaginomycotina</taxon>
        <taxon>Exobasidiomycetes</taxon>
        <taxon>Microstromatales</taxon>
        <taxon>Microstromatales incertae sedis</taxon>
        <taxon>Pseudomicrostroma</taxon>
    </lineage>
</organism>
<evidence type="ECO:0000313" key="8">
    <source>
        <dbReference type="Proteomes" id="UP000245942"/>
    </source>
</evidence>
<feature type="binding site" evidence="6">
    <location>
        <position position="77"/>
    </location>
    <ligand>
        <name>S-adenosyl-L-methionine</name>
        <dbReference type="ChEBI" id="CHEBI:59789"/>
    </ligand>
</feature>
<dbReference type="PANTHER" id="PTHR13393">
    <property type="entry name" value="SAM-DEPENDENT METHYLTRANSFERASE"/>
    <property type="match status" value="1"/>
</dbReference>
<evidence type="ECO:0000313" key="7">
    <source>
        <dbReference type="EMBL" id="PWN21036.1"/>
    </source>
</evidence>
<feature type="binding site" evidence="6">
    <location>
        <position position="142"/>
    </location>
    <ligand>
        <name>S-adenosyl-L-methionine</name>
        <dbReference type="ChEBI" id="CHEBI:59789"/>
    </ligand>
</feature>
<protein>
    <submittedName>
        <fullName evidence="7">Uncharacterized protein</fullName>
    </submittedName>
</protein>
<dbReference type="PANTHER" id="PTHR13393:SF0">
    <property type="entry name" value="RNA N6-ADENOSINE-METHYLTRANSFERASE METTL16"/>
    <property type="match status" value="1"/>
</dbReference>
<proteinExistence type="inferred from homology"/>
<dbReference type="GO" id="GO:0070475">
    <property type="term" value="P:rRNA base methylation"/>
    <property type="evidence" value="ECO:0007669"/>
    <property type="project" value="TreeGrafter"/>
</dbReference>
<sequence length="518" mass="56934">MHPRNPYASHPPDFQALAAFDPDNFGRHVRTRKDGRFYIDFKDLQACKALNEAILLHDFGIKVNQPADRLCPPVPNRLNYLLWLQDVLRESKRPDGRPVVEFGGDEAARSLKSVASDSGARMTKRMRVQSPDASTIRTLDIGTGATAIYPILGCALSPHWTFDATEIDSESLANAQTMIDDPCNNGEAPALACAQRRTAQGPLQLKSRIRLILRTAEDTLIPTEDQNLQASSELLYHCTMSNPPFYSSSEDLAESAAAKLLPPQSACTGTDGEMITPGGEVAFVTRQIEESIVLGQRVLWYSSMLGKLSSVSTLLQTLKEKQIDNIAVTKFQQGQTGRWAIAWSLSPHRLPDWVGRSMGDTAASGWSTLVSSTSIFRTLPTGRFESLQQAEEALFKLLNSLDAAQVSPQEPEDPSSGRTVFVGLAYNVWNRAARRAAKASAEATAITKVKPDVEPVLCLLISLSQQRHRRTEVSATPASSSFSSSPPVEVKMQWTYGRSRLHFESFATMLIRSLSSRG</sequence>
<dbReference type="GO" id="GO:0005634">
    <property type="term" value="C:nucleus"/>
    <property type="evidence" value="ECO:0007669"/>
    <property type="project" value="TreeGrafter"/>
</dbReference>
<feature type="binding site" evidence="6">
    <location>
        <position position="166"/>
    </location>
    <ligand>
        <name>S-adenosyl-L-methionine</name>
        <dbReference type="ChEBI" id="CHEBI:59789"/>
    </ligand>
</feature>
<dbReference type="InterPro" id="IPR029063">
    <property type="entry name" value="SAM-dependent_MTases_sf"/>
</dbReference>
<reference evidence="7 8" key="1">
    <citation type="journal article" date="2018" name="Mol. Biol. Evol.">
        <title>Broad Genomic Sampling Reveals a Smut Pathogenic Ancestry of the Fungal Clade Ustilaginomycotina.</title>
        <authorList>
            <person name="Kijpornyongpan T."/>
            <person name="Mondo S.J."/>
            <person name="Barry K."/>
            <person name="Sandor L."/>
            <person name="Lee J."/>
            <person name="Lipzen A."/>
            <person name="Pangilinan J."/>
            <person name="LaButti K."/>
            <person name="Hainaut M."/>
            <person name="Henrissat B."/>
            <person name="Grigoriev I.V."/>
            <person name="Spatafora J.W."/>
            <person name="Aime M.C."/>
        </authorList>
    </citation>
    <scope>NUCLEOTIDE SEQUENCE [LARGE SCALE GENOMIC DNA]</scope>
    <source>
        <strain evidence="7 8">MCA 4718</strain>
    </source>
</reference>
<comment type="similarity">
    <text evidence="1 5">Belongs to the methyltransferase superfamily. METTL16/RlmF family.</text>
</comment>
<keyword evidence="2 5" id="KW-0489">Methyltransferase</keyword>
<evidence type="ECO:0000256" key="1">
    <source>
        <dbReference type="ARBA" id="ARBA00005878"/>
    </source>
</evidence>
<evidence type="ECO:0000256" key="3">
    <source>
        <dbReference type="ARBA" id="ARBA00022679"/>
    </source>
</evidence>